<comment type="caution">
    <text evidence="3">The sequence shown here is derived from an EMBL/GenBank/DDBJ whole genome shotgun (WGS) entry which is preliminary data.</text>
</comment>
<feature type="compositionally biased region" description="Basic and acidic residues" evidence="1">
    <location>
        <begin position="228"/>
        <end position="237"/>
    </location>
</feature>
<dbReference type="SMART" id="SM00582">
    <property type="entry name" value="RPR"/>
    <property type="match status" value="1"/>
</dbReference>
<gene>
    <name evidence="3" type="ORF">EZS28_020394</name>
</gene>
<evidence type="ECO:0000313" key="4">
    <source>
        <dbReference type="Proteomes" id="UP000324800"/>
    </source>
</evidence>
<evidence type="ECO:0000259" key="2">
    <source>
        <dbReference type="PROSITE" id="PS51391"/>
    </source>
</evidence>
<feature type="compositionally biased region" description="Basic and acidic residues" evidence="1">
    <location>
        <begin position="525"/>
        <end position="535"/>
    </location>
</feature>
<organism evidence="3 4">
    <name type="scientific">Streblomastix strix</name>
    <dbReference type="NCBI Taxonomy" id="222440"/>
    <lineage>
        <taxon>Eukaryota</taxon>
        <taxon>Metamonada</taxon>
        <taxon>Preaxostyla</taxon>
        <taxon>Oxymonadida</taxon>
        <taxon>Streblomastigidae</taxon>
        <taxon>Streblomastix</taxon>
    </lineage>
</organism>
<feature type="region of interest" description="Disordered" evidence="1">
    <location>
        <begin position="525"/>
        <end position="552"/>
    </location>
</feature>
<feature type="compositionally biased region" description="Basic and acidic residues" evidence="1">
    <location>
        <begin position="143"/>
        <end position="156"/>
    </location>
</feature>
<name>A0A5J4VN93_9EUKA</name>
<dbReference type="InterPro" id="IPR008942">
    <property type="entry name" value="ENTH_VHS"/>
</dbReference>
<accession>A0A5J4VN93</accession>
<feature type="compositionally biased region" description="Polar residues" evidence="1">
    <location>
        <begin position="197"/>
        <end position="227"/>
    </location>
</feature>
<protein>
    <recommendedName>
        <fullName evidence="2">CID domain-containing protein</fullName>
    </recommendedName>
</protein>
<dbReference type="AlphaFoldDB" id="A0A5J4VN93"/>
<evidence type="ECO:0000256" key="1">
    <source>
        <dbReference type="SAM" id="MobiDB-lite"/>
    </source>
</evidence>
<feature type="compositionally biased region" description="Basic residues" evidence="1">
    <location>
        <begin position="164"/>
        <end position="173"/>
    </location>
</feature>
<evidence type="ECO:0000313" key="3">
    <source>
        <dbReference type="EMBL" id="KAA6384078.1"/>
    </source>
</evidence>
<dbReference type="EMBL" id="SNRW01005928">
    <property type="protein sequence ID" value="KAA6384078.1"/>
    <property type="molecule type" value="Genomic_DNA"/>
</dbReference>
<dbReference type="PROSITE" id="PS51391">
    <property type="entry name" value="CID"/>
    <property type="match status" value="1"/>
</dbReference>
<reference evidence="3 4" key="1">
    <citation type="submission" date="2019-03" db="EMBL/GenBank/DDBJ databases">
        <title>Single cell metagenomics reveals metabolic interactions within the superorganism composed of flagellate Streblomastix strix and complex community of Bacteroidetes bacteria on its surface.</title>
        <authorList>
            <person name="Treitli S.C."/>
            <person name="Kolisko M."/>
            <person name="Husnik F."/>
            <person name="Keeling P."/>
            <person name="Hampl V."/>
        </authorList>
    </citation>
    <scope>NUCLEOTIDE SEQUENCE [LARGE SCALE GENOMIC DNA]</scope>
    <source>
        <strain evidence="3">ST1C</strain>
    </source>
</reference>
<dbReference type="Gene3D" id="1.25.40.90">
    <property type="match status" value="1"/>
</dbReference>
<proteinExistence type="predicted"/>
<feature type="compositionally biased region" description="Acidic residues" evidence="1">
    <location>
        <begin position="133"/>
        <end position="142"/>
    </location>
</feature>
<dbReference type="InterPro" id="IPR006569">
    <property type="entry name" value="CID_dom"/>
</dbReference>
<feature type="region of interest" description="Disordered" evidence="1">
    <location>
        <begin position="622"/>
        <end position="642"/>
    </location>
</feature>
<dbReference type="OrthoDB" id="79367at2759"/>
<dbReference type="Proteomes" id="UP000324800">
    <property type="component" value="Unassembled WGS sequence"/>
</dbReference>
<sequence length="642" mass="71667">MNFGDILTRHTTRLPLSHREINQIQNAALSLIANPQEVTRSIELFIQRADEQPELKLPGMYIIDALCRIHQNEKESKLFEVEFEHNIILTVASAMETNKQDQMKIRRLIHVWESRGIFNRCIKSLIEISEMEISDDDDDDEDNNKQNDKLVRKDVQPTENIIRQNRHNFKKLRPTSPTPVQSSPIPIQPSPSNIPQMNSPLTSPQYSPSHTPTDHSINNLPTPSQSDQFKENDERKNTIQPQIHSPISQIKQDTNTNSQQIQLPQNMNVMSLLELLKQGRSQSSVAPPAGIISAQINVGHTPDTVLPLNTNKSITVGANNGINLGQNNFSDLSNNNSSLFLPQNVRDANTVGNSSMKISASSNDALLKMNDFAGNGVVDHFTSPGENVALGSKLLNNVIFPPLSKEIESLIPKHRLFTPNSIQSGGLDANVIPATNFTPSAPVNGVGTGLSGLMTHFPQGGTFIGLENVVDLAQNASTEQLYNLILQVQAGSSRPAAINTQNFTQQFVSGMNNASLFANSDDDHDLRNFDHDRSRSRSGSGRSHRNRDRESERDWNIDTREEKSMDRDDNSFNEDIRVKRKRSDWNYSDLQNEKTMRTDDYQRLGIQGDLFRGQLSSQAKSNVSIPTQVAPPQKSLWGEGLL</sequence>
<feature type="region of interest" description="Disordered" evidence="1">
    <location>
        <begin position="133"/>
        <end position="239"/>
    </location>
</feature>
<dbReference type="Pfam" id="PF04818">
    <property type="entry name" value="CID"/>
    <property type="match status" value="1"/>
</dbReference>
<feature type="compositionally biased region" description="Low complexity" evidence="1">
    <location>
        <begin position="174"/>
        <end position="196"/>
    </location>
</feature>
<dbReference type="SUPFAM" id="SSF48464">
    <property type="entry name" value="ENTH/VHS domain"/>
    <property type="match status" value="1"/>
</dbReference>
<feature type="domain" description="CID" evidence="2">
    <location>
        <begin position="1"/>
        <end position="134"/>
    </location>
</feature>